<name>A0A7V2F3J0_UNCEI</name>
<dbReference type="Pfam" id="PF01471">
    <property type="entry name" value="PG_binding_1"/>
    <property type="match status" value="1"/>
</dbReference>
<protein>
    <submittedName>
        <fullName evidence="3">Peptidoglycan-binding protein</fullName>
    </submittedName>
</protein>
<sequence>MKFVHVSVHRAVAPFLVLSILSCGGGKGDRARDSSRSDWRTTNDLANAGREDPNDLEMRESLRLLGYDPGPAGEQIGPKARSALLRYQRDYGLPASGIAGPATRARLVPASVFLMNGYRPGGSRQRRPGLMQLEPRYPGDIAPLVGADDGIGLSPCAGPRDDFYRILRSGNRETERQGSPER</sequence>
<dbReference type="AlphaFoldDB" id="A0A7V2F3J0"/>
<evidence type="ECO:0000259" key="2">
    <source>
        <dbReference type="Pfam" id="PF01471"/>
    </source>
</evidence>
<dbReference type="PROSITE" id="PS51257">
    <property type="entry name" value="PROKAR_LIPOPROTEIN"/>
    <property type="match status" value="1"/>
</dbReference>
<feature type="domain" description="Peptidoglycan binding-like" evidence="2">
    <location>
        <begin position="57"/>
        <end position="107"/>
    </location>
</feature>
<feature type="region of interest" description="Disordered" evidence="1">
    <location>
        <begin position="24"/>
        <end position="52"/>
    </location>
</feature>
<gene>
    <name evidence="3" type="ORF">ENO08_05800</name>
</gene>
<dbReference type="InterPro" id="IPR002477">
    <property type="entry name" value="Peptidoglycan-bd-like"/>
</dbReference>
<accession>A0A7V2F3J0</accession>
<dbReference type="Gene3D" id="1.10.101.10">
    <property type="entry name" value="PGBD-like superfamily/PGBD"/>
    <property type="match status" value="1"/>
</dbReference>
<dbReference type="Proteomes" id="UP000886069">
    <property type="component" value="Unassembled WGS sequence"/>
</dbReference>
<dbReference type="InterPro" id="IPR036365">
    <property type="entry name" value="PGBD-like_sf"/>
</dbReference>
<dbReference type="EMBL" id="DSEC01000409">
    <property type="protein sequence ID" value="HER43955.1"/>
    <property type="molecule type" value="Genomic_DNA"/>
</dbReference>
<dbReference type="InterPro" id="IPR036366">
    <property type="entry name" value="PGBDSf"/>
</dbReference>
<evidence type="ECO:0000313" key="3">
    <source>
        <dbReference type="EMBL" id="HER43955.1"/>
    </source>
</evidence>
<reference evidence="3" key="1">
    <citation type="journal article" date="2020" name="mSystems">
        <title>Genome- and Community-Level Interaction Insights into Carbon Utilization and Element Cycling Functions of Hydrothermarchaeota in Hydrothermal Sediment.</title>
        <authorList>
            <person name="Zhou Z."/>
            <person name="Liu Y."/>
            <person name="Xu W."/>
            <person name="Pan J."/>
            <person name="Luo Z.H."/>
            <person name="Li M."/>
        </authorList>
    </citation>
    <scope>NUCLEOTIDE SEQUENCE [LARGE SCALE GENOMIC DNA]</scope>
    <source>
        <strain evidence="3">SpSt-1233</strain>
    </source>
</reference>
<proteinExistence type="predicted"/>
<comment type="caution">
    <text evidence="3">The sequence shown here is derived from an EMBL/GenBank/DDBJ whole genome shotgun (WGS) entry which is preliminary data.</text>
</comment>
<feature type="compositionally biased region" description="Basic and acidic residues" evidence="1">
    <location>
        <begin position="27"/>
        <end position="41"/>
    </location>
</feature>
<dbReference type="SUPFAM" id="SSF47090">
    <property type="entry name" value="PGBD-like"/>
    <property type="match status" value="1"/>
</dbReference>
<evidence type="ECO:0000256" key="1">
    <source>
        <dbReference type="SAM" id="MobiDB-lite"/>
    </source>
</evidence>
<organism evidence="3">
    <name type="scientific">Eiseniibacteriota bacterium</name>
    <dbReference type="NCBI Taxonomy" id="2212470"/>
    <lineage>
        <taxon>Bacteria</taxon>
        <taxon>Candidatus Eiseniibacteriota</taxon>
    </lineage>
</organism>